<dbReference type="RefSeq" id="WP_163749748.1">
    <property type="nucleotide sequence ID" value="NZ_AP022596.1"/>
</dbReference>
<dbReference type="Proteomes" id="UP000467148">
    <property type="component" value="Chromosome"/>
</dbReference>
<keyword evidence="3" id="KW-1185">Reference proteome</keyword>
<accession>A0A7I7T9P2</accession>
<evidence type="ECO:0000313" key="2">
    <source>
        <dbReference type="EMBL" id="BBY65710.1"/>
    </source>
</evidence>
<dbReference type="AlphaFoldDB" id="A0A7I7T9P2"/>
<gene>
    <name evidence="2" type="ORF">MHEL_39530</name>
</gene>
<protein>
    <submittedName>
        <fullName evidence="2">Uncharacterized protein</fullName>
    </submittedName>
</protein>
<sequence length="79" mass="8381">MALEQSTLTTDLTSPSTSEKHSLTTALDRQSGLRGLDAEASGGFADDLDGEPDQLDELGDGDEPPLEHGSFYDSVLEVQ</sequence>
<organism evidence="2 3">
    <name type="scientific">Mycolicibacterium helvum</name>
    <dbReference type="NCBI Taxonomy" id="1534349"/>
    <lineage>
        <taxon>Bacteria</taxon>
        <taxon>Bacillati</taxon>
        <taxon>Actinomycetota</taxon>
        <taxon>Actinomycetes</taxon>
        <taxon>Mycobacteriales</taxon>
        <taxon>Mycobacteriaceae</taxon>
        <taxon>Mycolicibacterium</taxon>
    </lineage>
</organism>
<dbReference type="KEGG" id="mhev:MHEL_39530"/>
<feature type="compositionally biased region" description="Low complexity" evidence="1">
    <location>
        <begin position="1"/>
        <end position="17"/>
    </location>
</feature>
<feature type="region of interest" description="Disordered" evidence="1">
    <location>
        <begin position="1"/>
        <end position="79"/>
    </location>
</feature>
<evidence type="ECO:0000256" key="1">
    <source>
        <dbReference type="SAM" id="MobiDB-lite"/>
    </source>
</evidence>
<feature type="compositionally biased region" description="Acidic residues" evidence="1">
    <location>
        <begin position="46"/>
        <end position="64"/>
    </location>
</feature>
<proteinExistence type="predicted"/>
<reference evidence="2 3" key="1">
    <citation type="journal article" date="2019" name="Emerg. Microbes Infect.">
        <title>Comprehensive subspecies identification of 175 nontuberculous mycobacteria species based on 7547 genomic profiles.</title>
        <authorList>
            <person name="Matsumoto Y."/>
            <person name="Kinjo T."/>
            <person name="Motooka D."/>
            <person name="Nabeya D."/>
            <person name="Jung N."/>
            <person name="Uechi K."/>
            <person name="Horii T."/>
            <person name="Iida T."/>
            <person name="Fujita J."/>
            <person name="Nakamura S."/>
        </authorList>
    </citation>
    <scope>NUCLEOTIDE SEQUENCE [LARGE SCALE GENOMIC DNA]</scope>
    <source>
        <strain evidence="2 3">JCM 30396</strain>
    </source>
</reference>
<dbReference type="EMBL" id="AP022596">
    <property type="protein sequence ID" value="BBY65710.1"/>
    <property type="molecule type" value="Genomic_DNA"/>
</dbReference>
<name>A0A7I7T9P2_9MYCO</name>
<evidence type="ECO:0000313" key="3">
    <source>
        <dbReference type="Proteomes" id="UP000467148"/>
    </source>
</evidence>